<evidence type="ECO:0000313" key="4">
    <source>
        <dbReference type="Proteomes" id="UP000276215"/>
    </source>
</evidence>
<feature type="transmembrane region" description="Helical" evidence="2">
    <location>
        <begin position="34"/>
        <end position="50"/>
    </location>
</feature>
<protein>
    <submittedName>
        <fullName evidence="3">Uncharacterized protein</fullName>
    </submittedName>
</protein>
<dbReference type="Proteomes" id="UP000276215">
    <property type="component" value="Unassembled WGS sequence"/>
</dbReference>
<keyword evidence="4" id="KW-1185">Reference proteome</keyword>
<accession>A0A3N4IWD0</accession>
<keyword evidence="2" id="KW-0472">Membrane</keyword>
<evidence type="ECO:0000313" key="3">
    <source>
        <dbReference type="EMBL" id="RPA90502.1"/>
    </source>
</evidence>
<dbReference type="EMBL" id="ML120522">
    <property type="protein sequence ID" value="RPA90502.1"/>
    <property type="molecule type" value="Genomic_DNA"/>
</dbReference>
<feature type="non-terminal residue" evidence="3">
    <location>
        <position position="106"/>
    </location>
</feature>
<keyword evidence="2" id="KW-0812">Transmembrane</keyword>
<dbReference type="AlphaFoldDB" id="A0A3N4IWD0"/>
<feature type="region of interest" description="Disordered" evidence="1">
    <location>
        <begin position="60"/>
        <end position="91"/>
    </location>
</feature>
<evidence type="ECO:0000256" key="1">
    <source>
        <dbReference type="SAM" id="MobiDB-lite"/>
    </source>
</evidence>
<name>A0A3N4IWD0_9PEZI</name>
<organism evidence="3 4">
    <name type="scientific">Choiromyces venosus 120613-1</name>
    <dbReference type="NCBI Taxonomy" id="1336337"/>
    <lineage>
        <taxon>Eukaryota</taxon>
        <taxon>Fungi</taxon>
        <taxon>Dikarya</taxon>
        <taxon>Ascomycota</taxon>
        <taxon>Pezizomycotina</taxon>
        <taxon>Pezizomycetes</taxon>
        <taxon>Pezizales</taxon>
        <taxon>Tuberaceae</taxon>
        <taxon>Choiromyces</taxon>
    </lineage>
</organism>
<evidence type="ECO:0000256" key="2">
    <source>
        <dbReference type="SAM" id="Phobius"/>
    </source>
</evidence>
<keyword evidence="2" id="KW-1133">Transmembrane helix</keyword>
<reference evidence="3 4" key="1">
    <citation type="journal article" date="2018" name="Nat. Ecol. Evol.">
        <title>Pezizomycetes genomes reveal the molecular basis of ectomycorrhizal truffle lifestyle.</title>
        <authorList>
            <person name="Murat C."/>
            <person name="Payen T."/>
            <person name="Noel B."/>
            <person name="Kuo A."/>
            <person name="Morin E."/>
            <person name="Chen J."/>
            <person name="Kohler A."/>
            <person name="Krizsan K."/>
            <person name="Balestrini R."/>
            <person name="Da Silva C."/>
            <person name="Montanini B."/>
            <person name="Hainaut M."/>
            <person name="Levati E."/>
            <person name="Barry K.W."/>
            <person name="Belfiori B."/>
            <person name="Cichocki N."/>
            <person name="Clum A."/>
            <person name="Dockter R.B."/>
            <person name="Fauchery L."/>
            <person name="Guy J."/>
            <person name="Iotti M."/>
            <person name="Le Tacon F."/>
            <person name="Lindquist E.A."/>
            <person name="Lipzen A."/>
            <person name="Malagnac F."/>
            <person name="Mello A."/>
            <person name="Molinier V."/>
            <person name="Miyauchi S."/>
            <person name="Poulain J."/>
            <person name="Riccioni C."/>
            <person name="Rubini A."/>
            <person name="Sitrit Y."/>
            <person name="Splivallo R."/>
            <person name="Traeger S."/>
            <person name="Wang M."/>
            <person name="Zifcakova L."/>
            <person name="Wipf D."/>
            <person name="Zambonelli A."/>
            <person name="Paolocci F."/>
            <person name="Nowrousian M."/>
            <person name="Ottonello S."/>
            <person name="Baldrian P."/>
            <person name="Spatafora J.W."/>
            <person name="Henrissat B."/>
            <person name="Nagy L.G."/>
            <person name="Aury J.M."/>
            <person name="Wincker P."/>
            <person name="Grigoriev I.V."/>
            <person name="Bonfante P."/>
            <person name="Martin F.M."/>
        </authorList>
    </citation>
    <scope>NUCLEOTIDE SEQUENCE [LARGE SCALE GENOMIC DNA]</scope>
    <source>
        <strain evidence="3 4">120613-1</strain>
    </source>
</reference>
<feature type="compositionally biased region" description="Basic and acidic residues" evidence="1">
    <location>
        <begin position="68"/>
        <end position="79"/>
    </location>
</feature>
<proteinExistence type="predicted"/>
<gene>
    <name evidence="3" type="ORF">L873DRAFT_1820963</name>
</gene>
<sequence length="106" mass="12050">MLGTSYFTGYSHRCFLSVRQQQPPSTTIGWASKYFYLNLVLFNLFFLTVTERISHQTVTTNSSTIISRDNKANKSKETNRSGVVATPSPTEAVEKRNLPQFLQLQL</sequence>